<organism evidence="1">
    <name type="scientific">bioreactor metagenome</name>
    <dbReference type="NCBI Taxonomy" id="1076179"/>
    <lineage>
        <taxon>unclassified sequences</taxon>
        <taxon>metagenomes</taxon>
        <taxon>ecological metagenomes</taxon>
    </lineage>
</organism>
<accession>A0A644XJC7</accession>
<evidence type="ECO:0000313" key="1">
    <source>
        <dbReference type="EMBL" id="MPM15901.1"/>
    </source>
</evidence>
<dbReference type="EMBL" id="VSSQ01002519">
    <property type="protein sequence ID" value="MPM15901.1"/>
    <property type="molecule type" value="Genomic_DNA"/>
</dbReference>
<gene>
    <name evidence="1" type="ORF">SDC9_62275</name>
</gene>
<proteinExistence type="predicted"/>
<comment type="caution">
    <text evidence="1">The sequence shown here is derived from an EMBL/GenBank/DDBJ whole genome shotgun (WGS) entry which is preliminary data.</text>
</comment>
<name>A0A644XJC7_9ZZZZ</name>
<reference evidence="1" key="1">
    <citation type="submission" date="2019-08" db="EMBL/GenBank/DDBJ databases">
        <authorList>
            <person name="Kucharzyk K."/>
            <person name="Murdoch R.W."/>
            <person name="Higgins S."/>
            <person name="Loffler F."/>
        </authorList>
    </citation>
    <scope>NUCLEOTIDE SEQUENCE</scope>
</reference>
<dbReference type="AlphaFoldDB" id="A0A644XJC7"/>
<protein>
    <submittedName>
        <fullName evidence="1">Uncharacterized protein</fullName>
    </submittedName>
</protein>
<sequence length="214" mass="24118">MEGQELNVLYAEFCQRLRKKSLFFRRIVVSRDDRNANDDGRLRFQRGGDVAEDERVSNAGSRVVLCGIGVLKVDIRKIDMFEHTKEGLLRHTSGGFQRDVNAFGVQRVAKRADEVRPEQRFAAGEGDAAAAGNVERFVLDELLHEFVNGIVARFFARQRFNGLGFRVGAPLAAQVAALKEHVRADARAVVNGEFLYIENRCRQHRAFPHNPALL</sequence>